<proteinExistence type="predicted"/>
<organism evidence="1 2">
    <name type="scientific">Periplaneta americana</name>
    <name type="common">American cockroach</name>
    <name type="synonym">Blatta americana</name>
    <dbReference type="NCBI Taxonomy" id="6978"/>
    <lineage>
        <taxon>Eukaryota</taxon>
        <taxon>Metazoa</taxon>
        <taxon>Ecdysozoa</taxon>
        <taxon>Arthropoda</taxon>
        <taxon>Hexapoda</taxon>
        <taxon>Insecta</taxon>
        <taxon>Pterygota</taxon>
        <taxon>Neoptera</taxon>
        <taxon>Polyneoptera</taxon>
        <taxon>Dictyoptera</taxon>
        <taxon>Blattodea</taxon>
        <taxon>Blattoidea</taxon>
        <taxon>Blattidae</taxon>
        <taxon>Blattinae</taxon>
        <taxon>Periplaneta</taxon>
    </lineage>
</organism>
<name>A0ABQ8SE47_PERAM</name>
<accession>A0ABQ8SE47</accession>
<evidence type="ECO:0000313" key="2">
    <source>
        <dbReference type="Proteomes" id="UP001148838"/>
    </source>
</evidence>
<protein>
    <submittedName>
        <fullName evidence="1">Uncharacterized protein</fullName>
    </submittedName>
</protein>
<gene>
    <name evidence="1" type="ORF">ANN_20819</name>
</gene>
<reference evidence="1 2" key="1">
    <citation type="journal article" date="2022" name="Allergy">
        <title>Genome assembly and annotation of Periplaneta americana reveal a comprehensive cockroach allergen profile.</title>
        <authorList>
            <person name="Wang L."/>
            <person name="Xiong Q."/>
            <person name="Saelim N."/>
            <person name="Wang L."/>
            <person name="Nong W."/>
            <person name="Wan A.T."/>
            <person name="Shi M."/>
            <person name="Liu X."/>
            <person name="Cao Q."/>
            <person name="Hui J.H.L."/>
            <person name="Sookrung N."/>
            <person name="Leung T.F."/>
            <person name="Tungtrongchitr A."/>
            <person name="Tsui S.K.W."/>
        </authorList>
    </citation>
    <scope>NUCLEOTIDE SEQUENCE [LARGE SCALE GENOMIC DNA]</scope>
    <source>
        <strain evidence="1">PWHHKU_190912</strain>
    </source>
</reference>
<sequence length="144" mass="16916">MPFSLPDGNGAQPCPQNRDPFLYAAFYLTVWRNYALPLSTTRLFSVDGIGDSEMVFGDMRPRIRHRLPDIRLTVGENLRKNPTRRLRWTGHVARMDESRNAYRVLVGRPEGKRSLGRPRRRWEDNIKMDLREVGYDDRDWIDLA</sequence>
<dbReference type="EMBL" id="JAJSOF020000029">
    <property type="protein sequence ID" value="KAJ4432203.1"/>
    <property type="molecule type" value="Genomic_DNA"/>
</dbReference>
<comment type="caution">
    <text evidence="1">The sequence shown here is derived from an EMBL/GenBank/DDBJ whole genome shotgun (WGS) entry which is preliminary data.</text>
</comment>
<dbReference type="Proteomes" id="UP001148838">
    <property type="component" value="Unassembled WGS sequence"/>
</dbReference>
<evidence type="ECO:0000313" key="1">
    <source>
        <dbReference type="EMBL" id="KAJ4432203.1"/>
    </source>
</evidence>
<keyword evidence="2" id="KW-1185">Reference proteome</keyword>